<sequence>MPGNLPGGSMVLLTAHFVLPRRRNAGAAALFFFPSHYPMTEAPR</sequence>
<dbReference type="EMBL" id="PYEP01000002">
    <property type="protein sequence ID" value="PSN08905.1"/>
    <property type="molecule type" value="Genomic_DNA"/>
</dbReference>
<dbReference type="Proteomes" id="UP000240212">
    <property type="component" value="Unassembled WGS sequence"/>
</dbReference>
<dbReference type="AlphaFoldDB" id="A0A2P8VMX2"/>
<proteinExistence type="predicted"/>
<evidence type="ECO:0000313" key="1">
    <source>
        <dbReference type="EMBL" id="PSN08905.1"/>
    </source>
</evidence>
<gene>
    <name evidence="1" type="ORF">C7G83_06050</name>
</gene>
<protein>
    <submittedName>
        <fullName evidence="1">PyrBI operon leader peptide</fullName>
    </submittedName>
</protein>
<dbReference type="OrthoDB" id="6624836at2"/>
<comment type="caution">
    <text evidence="1">The sequence shown here is derived from an EMBL/GenBank/DDBJ whole genome shotgun (WGS) entry which is preliminary data.</text>
</comment>
<keyword evidence="2" id="KW-1185">Reference proteome</keyword>
<name>A0A2P8VMX2_9ENTR</name>
<reference evidence="1 2" key="1">
    <citation type="submission" date="2018-03" db="EMBL/GenBank/DDBJ databases">
        <title>Draft genome sequence of the first documented clinical Siccibacter turicensis isolate in Austria.</title>
        <authorList>
            <person name="Lepuschitz S."/>
            <person name="Pekard-Amenitsch S."/>
            <person name="Haunold R."/>
            <person name="Schill S."/>
            <person name="Mach R."/>
            <person name="Allerberger F."/>
            <person name="Ruppitsch W."/>
            <person name="Forsythe S.J."/>
        </authorList>
    </citation>
    <scope>NUCLEOTIDE SEQUENCE [LARGE SCALE GENOMIC DNA]</scope>
    <source>
        <strain evidence="1 2">6100069499-17</strain>
    </source>
</reference>
<evidence type="ECO:0000313" key="2">
    <source>
        <dbReference type="Proteomes" id="UP000240212"/>
    </source>
</evidence>
<organism evidence="1 2">
    <name type="scientific">Siccibacter turicensis</name>
    <dbReference type="NCBI Taxonomy" id="357233"/>
    <lineage>
        <taxon>Bacteria</taxon>
        <taxon>Pseudomonadati</taxon>
        <taxon>Pseudomonadota</taxon>
        <taxon>Gammaproteobacteria</taxon>
        <taxon>Enterobacterales</taxon>
        <taxon>Enterobacteriaceae</taxon>
        <taxon>Siccibacter</taxon>
    </lineage>
</organism>
<accession>A0A2P8VMX2</accession>